<keyword evidence="7" id="KW-1185">Reference proteome</keyword>
<evidence type="ECO:0000256" key="1">
    <source>
        <dbReference type="ARBA" id="ARBA00007074"/>
    </source>
</evidence>
<dbReference type="Proteomes" id="UP001596122">
    <property type="component" value="Unassembled WGS sequence"/>
</dbReference>
<evidence type="ECO:0000256" key="2">
    <source>
        <dbReference type="ARBA" id="ARBA00022670"/>
    </source>
</evidence>
<keyword evidence="3" id="KW-0378">Hydrolase</keyword>
<dbReference type="Gene3D" id="3.90.1720.10">
    <property type="entry name" value="endopeptidase domain like (from Nostoc punctiforme)"/>
    <property type="match status" value="1"/>
</dbReference>
<dbReference type="RefSeq" id="WP_340267485.1">
    <property type="nucleotide sequence ID" value="NZ_JBBEOG010000002.1"/>
</dbReference>
<proteinExistence type="inferred from homology"/>
<gene>
    <name evidence="6" type="ORF">ACFPJ6_08755</name>
</gene>
<protein>
    <submittedName>
        <fullName evidence="6">NlpC/P60 family protein</fullName>
    </submittedName>
</protein>
<evidence type="ECO:0000256" key="3">
    <source>
        <dbReference type="ARBA" id="ARBA00022801"/>
    </source>
</evidence>
<comment type="similarity">
    <text evidence="1">Belongs to the peptidase C40 family.</text>
</comment>
<evidence type="ECO:0000256" key="4">
    <source>
        <dbReference type="ARBA" id="ARBA00022807"/>
    </source>
</evidence>
<accession>A0ABW0GLV6</accession>
<dbReference type="PROSITE" id="PS51935">
    <property type="entry name" value="NLPC_P60"/>
    <property type="match status" value="1"/>
</dbReference>
<organism evidence="6 7">
    <name type="scientific">Aquipuribacter nitratireducens</name>
    <dbReference type="NCBI Taxonomy" id="650104"/>
    <lineage>
        <taxon>Bacteria</taxon>
        <taxon>Bacillati</taxon>
        <taxon>Actinomycetota</taxon>
        <taxon>Actinomycetes</taxon>
        <taxon>Micrococcales</taxon>
        <taxon>Intrasporangiaceae</taxon>
        <taxon>Aquipuribacter</taxon>
    </lineage>
</organism>
<dbReference type="InterPro" id="IPR000064">
    <property type="entry name" value="NLP_P60_dom"/>
</dbReference>
<sequence length="328" mass="33963">MPIAARRSGVVLALLLALVAGLLVVPGPPSHAHLTAKAAAPRQLPGTTGTLRVWTSGTPAVTTVRDDRGVVATFTRGARTVGVRGPARSFAESTTTAMVTSTTWVRLLPAPFSGSINWSWLGVALQDRTPDVLAVAVQYVTGAPDVVDDTGRRVAGDASYGPLVDGARQEGSDANDFLGEIWTYPDGTTDAPEPAQLGAMDCSGFVRMVLGVRSGLPLSLRPDGQRLPRRSFEMLASGPGVVVAADTGARAPVSGLRPGDLVFFDASTDDGTRVDHVGIHLGTDSAGAPRFVSSRKTVDGPTLGDVGGRSTLSGTGLYATAFRAVRRP</sequence>
<dbReference type="InterPro" id="IPR038765">
    <property type="entry name" value="Papain-like_cys_pep_sf"/>
</dbReference>
<comment type="caution">
    <text evidence="6">The sequence shown here is derived from an EMBL/GenBank/DDBJ whole genome shotgun (WGS) entry which is preliminary data.</text>
</comment>
<dbReference type="Pfam" id="PF00877">
    <property type="entry name" value="NLPC_P60"/>
    <property type="match status" value="1"/>
</dbReference>
<reference evidence="7" key="1">
    <citation type="journal article" date="2019" name="Int. J. Syst. Evol. Microbiol.">
        <title>The Global Catalogue of Microorganisms (GCM) 10K type strain sequencing project: providing services to taxonomists for standard genome sequencing and annotation.</title>
        <authorList>
            <consortium name="The Broad Institute Genomics Platform"/>
            <consortium name="The Broad Institute Genome Sequencing Center for Infectious Disease"/>
            <person name="Wu L."/>
            <person name="Ma J."/>
        </authorList>
    </citation>
    <scope>NUCLEOTIDE SEQUENCE [LARGE SCALE GENOMIC DNA]</scope>
    <source>
        <strain evidence="7">CCUG 43114</strain>
    </source>
</reference>
<evidence type="ECO:0000259" key="5">
    <source>
        <dbReference type="PROSITE" id="PS51935"/>
    </source>
</evidence>
<keyword evidence="2" id="KW-0645">Protease</keyword>
<keyword evidence="4" id="KW-0788">Thiol protease</keyword>
<name>A0ABW0GLV6_9MICO</name>
<dbReference type="EMBL" id="JBHSLD010000007">
    <property type="protein sequence ID" value="MFC5380878.1"/>
    <property type="molecule type" value="Genomic_DNA"/>
</dbReference>
<evidence type="ECO:0000313" key="7">
    <source>
        <dbReference type="Proteomes" id="UP001596122"/>
    </source>
</evidence>
<feature type="domain" description="NlpC/P60" evidence="5">
    <location>
        <begin position="164"/>
        <end position="328"/>
    </location>
</feature>
<evidence type="ECO:0000313" key="6">
    <source>
        <dbReference type="EMBL" id="MFC5380878.1"/>
    </source>
</evidence>
<dbReference type="SUPFAM" id="SSF54001">
    <property type="entry name" value="Cysteine proteinases"/>
    <property type="match status" value="1"/>
</dbReference>